<dbReference type="AlphaFoldDB" id="A0ABD3PP46"/>
<evidence type="ECO:0000256" key="3">
    <source>
        <dbReference type="ARBA" id="ARBA00022794"/>
    </source>
</evidence>
<evidence type="ECO:0000256" key="1">
    <source>
        <dbReference type="ARBA" id="ARBA00004120"/>
    </source>
</evidence>
<keyword evidence="3" id="KW-0970">Cilium biogenesis/degradation</keyword>
<evidence type="ECO:0000256" key="6">
    <source>
        <dbReference type="SAM" id="Phobius"/>
    </source>
</evidence>
<evidence type="ECO:0000313" key="8">
    <source>
        <dbReference type="Proteomes" id="UP001516023"/>
    </source>
</evidence>
<comment type="caution">
    <text evidence="7">The sequence shown here is derived from an EMBL/GenBank/DDBJ whole genome shotgun (WGS) entry which is preliminary data.</text>
</comment>
<keyword evidence="2" id="KW-0963">Cytoplasm</keyword>
<proteinExistence type="predicted"/>
<evidence type="ECO:0000256" key="4">
    <source>
        <dbReference type="ARBA" id="ARBA00023212"/>
    </source>
</evidence>
<name>A0ABD3PP46_9STRA</name>
<dbReference type="PANTHER" id="PTHR12968:SF4">
    <property type="entry name" value="TECTONIC-LIKE COMPLEX MEMBER MKS1"/>
    <property type="match status" value="1"/>
</dbReference>
<dbReference type="Proteomes" id="UP001516023">
    <property type="component" value="Unassembled WGS sequence"/>
</dbReference>
<dbReference type="EMBL" id="JABMIG020000135">
    <property type="protein sequence ID" value="KAL3789924.1"/>
    <property type="molecule type" value="Genomic_DNA"/>
</dbReference>
<keyword evidence="6" id="KW-1133">Transmembrane helix</keyword>
<keyword evidence="4" id="KW-0206">Cytoskeleton</keyword>
<evidence type="ECO:0000256" key="2">
    <source>
        <dbReference type="ARBA" id="ARBA00022490"/>
    </source>
</evidence>
<dbReference type="Pfam" id="PF07162">
    <property type="entry name" value="B9-C2"/>
    <property type="match status" value="1"/>
</dbReference>
<evidence type="ECO:0000313" key="7">
    <source>
        <dbReference type="EMBL" id="KAL3789924.1"/>
    </source>
</evidence>
<evidence type="ECO:0000256" key="5">
    <source>
        <dbReference type="ARBA" id="ARBA00023273"/>
    </source>
</evidence>
<accession>A0ABD3PP46</accession>
<keyword evidence="6" id="KW-0472">Membrane</keyword>
<keyword evidence="8" id="KW-1185">Reference proteome</keyword>
<keyword evidence="6" id="KW-0812">Transmembrane</keyword>
<organism evidence="7 8">
    <name type="scientific">Cyclotella cryptica</name>
    <dbReference type="NCBI Taxonomy" id="29204"/>
    <lineage>
        <taxon>Eukaryota</taxon>
        <taxon>Sar</taxon>
        <taxon>Stramenopiles</taxon>
        <taxon>Ochrophyta</taxon>
        <taxon>Bacillariophyta</taxon>
        <taxon>Coscinodiscophyceae</taxon>
        <taxon>Thalassiosirophycidae</taxon>
        <taxon>Stephanodiscales</taxon>
        <taxon>Stephanodiscaceae</taxon>
        <taxon>Cyclotella</taxon>
    </lineage>
</organism>
<dbReference type="PANTHER" id="PTHR12968">
    <property type="entry name" value="B9 DOMAIN-CONTAINING"/>
    <property type="match status" value="1"/>
</dbReference>
<sequence length="677" mass="76290">MGIENLMNMKSRFKIVRIIMTATMSDFPSYHHLSSSQSHQLGFNVKIRCIRDTRADNVVVDAISIDDPTNNCSGEIGSLITQQVRWQEKIECPSTDHFRGSTGTVHPVVIFTYTHADIASRNHVQIQSEDSSTASQKLIESVSSFTKNIVRRSYRDEVKERLLREDSCETMIIMAADLNSRFQSNNTHRNMFTSTQITCIASCSGSNSIQEIALCTIRMHRSGLVIATPALSKREAEDFDVGNVFMSCRGFDEIVKNGERLTTYQCQTREGSIYEYSIESNVESCNSFDTDALIAEYNNLQRENIDQRRELLRKEFEDSGRLYDECCNWTSQASVEIVSAKGFCVPNMFLRVPFGSNLMIRYKVKAINGSESVTVLKGYTDSAQSFCVLSNSLEFIVHFTMTLVVVFFVAMLSFGGFGSDFSQTVVLSIVPLILMLEQLKYNELYNFSHQFTTMFNTSSVRNYNRIVLELSAIQLHNFGFTSLAGCGTVDLPTKPGAHDLEIVTWKPIACSSVGAIRSQMHEYYLGSCFDEIGPSDSAPTAANEHDWLKKANIELLSKNDLHTIGSGTIKLRVNVAENYFRRNVHANSNPDESETDIQRGLIRETVDEVLSRIRRNKRGRMAGVAMWEVAAKDTKKLSPRNEKDATVQGNVSTRAADVIERIRRRQVKLSTDTPFRC</sequence>
<feature type="transmembrane region" description="Helical" evidence="6">
    <location>
        <begin position="395"/>
        <end position="415"/>
    </location>
</feature>
<dbReference type="GO" id="GO:0005929">
    <property type="term" value="C:cilium"/>
    <property type="evidence" value="ECO:0007669"/>
    <property type="project" value="UniProtKB-ARBA"/>
</dbReference>
<keyword evidence="5" id="KW-0966">Cell projection</keyword>
<dbReference type="InterPro" id="IPR010796">
    <property type="entry name" value="C2_B9-type_dom"/>
</dbReference>
<gene>
    <name evidence="7" type="ORF">HJC23_010609</name>
</gene>
<protein>
    <submittedName>
        <fullName evidence="7">Uncharacterized protein</fullName>
    </submittedName>
</protein>
<comment type="subcellular location">
    <subcellularLocation>
        <location evidence="1">Cytoplasm</location>
        <location evidence="1">Cytoskeleton</location>
        <location evidence="1">Cilium basal body</location>
    </subcellularLocation>
</comment>
<reference evidence="7 8" key="1">
    <citation type="journal article" date="2020" name="G3 (Bethesda)">
        <title>Improved Reference Genome for Cyclotella cryptica CCMP332, a Model for Cell Wall Morphogenesis, Salinity Adaptation, and Lipid Production in Diatoms (Bacillariophyta).</title>
        <authorList>
            <person name="Roberts W.R."/>
            <person name="Downey K.M."/>
            <person name="Ruck E.C."/>
            <person name="Traller J.C."/>
            <person name="Alverson A.J."/>
        </authorList>
    </citation>
    <scope>NUCLEOTIDE SEQUENCE [LARGE SCALE GENOMIC DNA]</scope>
    <source>
        <strain evidence="7 8">CCMP332</strain>
    </source>
</reference>
<dbReference type="GO" id="GO:0030030">
    <property type="term" value="P:cell projection organization"/>
    <property type="evidence" value="ECO:0007669"/>
    <property type="project" value="UniProtKB-KW"/>
</dbReference>